<evidence type="ECO:0000256" key="5">
    <source>
        <dbReference type="ARBA" id="ARBA00022741"/>
    </source>
</evidence>
<evidence type="ECO:0000259" key="10">
    <source>
        <dbReference type="Pfam" id="PF02518"/>
    </source>
</evidence>
<dbReference type="GO" id="GO:0016020">
    <property type="term" value="C:membrane"/>
    <property type="evidence" value="ECO:0007669"/>
    <property type="project" value="InterPro"/>
</dbReference>
<evidence type="ECO:0000313" key="12">
    <source>
        <dbReference type="EMBL" id="ORV99014.1"/>
    </source>
</evidence>
<evidence type="ECO:0000256" key="3">
    <source>
        <dbReference type="ARBA" id="ARBA00022553"/>
    </source>
</evidence>
<feature type="domain" description="Histidine kinase/HSP90-like ATPase" evidence="10">
    <location>
        <begin position="306"/>
        <end position="389"/>
    </location>
</feature>
<comment type="caution">
    <text evidence="12">The sequence shown here is derived from an EMBL/GenBank/DDBJ whole genome shotgun (WGS) entry which is preliminary data.</text>
</comment>
<dbReference type="AlphaFoldDB" id="A0A1X1XJJ4"/>
<evidence type="ECO:0000259" key="11">
    <source>
        <dbReference type="Pfam" id="PF07730"/>
    </source>
</evidence>
<keyword evidence="13" id="KW-1185">Reference proteome</keyword>
<accession>A0A1X1XJJ4</accession>
<name>A0A1X1XJJ4_9MYCO</name>
<evidence type="ECO:0000256" key="6">
    <source>
        <dbReference type="ARBA" id="ARBA00022777"/>
    </source>
</evidence>
<keyword evidence="5" id="KW-0547">Nucleotide-binding</keyword>
<dbReference type="GO" id="GO:0000155">
    <property type="term" value="F:phosphorelay sensor kinase activity"/>
    <property type="evidence" value="ECO:0007669"/>
    <property type="project" value="InterPro"/>
</dbReference>
<dbReference type="InterPro" id="IPR003594">
    <property type="entry name" value="HATPase_dom"/>
</dbReference>
<dbReference type="InterPro" id="IPR011712">
    <property type="entry name" value="Sig_transdc_His_kin_sub3_dim/P"/>
</dbReference>
<dbReference type="PANTHER" id="PTHR24421">
    <property type="entry name" value="NITRATE/NITRITE SENSOR PROTEIN NARX-RELATED"/>
    <property type="match status" value="1"/>
</dbReference>
<dbReference type="InterPro" id="IPR017205">
    <property type="entry name" value="Sig_transdc_His_kinase_ChrS"/>
</dbReference>
<proteinExistence type="predicted"/>
<dbReference type="GO" id="GO:0046983">
    <property type="term" value="F:protein dimerization activity"/>
    <property type="evidence" value="ECO:0007669"/>
    <property type="project" value="InterPro"/>
</dbReference>
<keyword evidence="9" id="KW-0472">Membrane</keyword>
<feature type="transmembrane region" description="Helical" evidence="9">
    <location>
        <begin position="45"/>
        <end position="63"/>
    </location>
</feature>
<evidence type="ECO:0000256" key="8">
    <source>
        <dbReference type="ARBA" id="ARBA00023012"/>
    </source>
</evidence>
<dbReference type="Proteomes" id="UP000193487">
    <property type="component" value="Unassembled WGS sequence"/>
</dbReference>
<keyword evidence="9" id="KW-1133">Transmembrane helix</keyword>
<keyword evidence="6 12" id="KW-0418">Kinase</keyword>
<dbReference type="CDD" id="cd16917">
    <property type="entry name" value="HATPase_UhpB-NarQ-NarX-like"/>
    <property type="match status" value="1"/>
</dbReference>
<evidence type="ECO:0000313" key="13">
    <source>
        <dbReference type="Proteomes" id="UP000193487"/>
    </source>
</evidence>
<dbReference type="EC" id="2.7.13.3" evidence="2"/>
<dbReference type="Gene3D" id="1.20.5.1930">
    <property type="match status" value="1"/>
</dbReference>
<evidence type="ECO:0000256" key="4">
    <source>
        <dbReference type="ARBA" id="ARBA00022679"/>
    </source>
</evidence>
<evidence type="ECO:0000256" key="2">
    <source>
        <dbReference type="ARBA" id="ARBA00012438"/>
    </source>
</evidence>
<feature type="transmembrane region" description="Helical" evidence="9">
    <location>
        <begin position="12"/>
        <end position="33"/>
    </location>
</feature>
<dbReference type="RefSeq" id="WP_045380609.1">
    <property type="nucleotide sequence ID" value="NZ_LLXQ01000036.1"/>
</dbReference>
<dbReference type="SUPFAM" id="SSF55874">
    <property type="entry name" value="ATPase domain of HSP90 chaperone/DNA topoisomerase II/histidine kinase"/>
    <property type="match status" value="1"/>
</dbReference>
<keyword evidence="9" id="KW-0812">Transmembrane</keyword>
<dbReference type="EMBL" id="LQPE01000158">
    <property type="protein sequence ID" value="ORV99014.1"/>
    <property type="molecule type" value="Genomic_DNA"/>
</dbReference>
<sequence length="390" mass="40722">MNDGAARATEWHWLWDAYIAGVCITAIAAVFLLNDRFTGKPPVAAALLAGIAVWALTFGRGVPRSGETTWRTTTFVAVAVTLLVLAMWFSIVAVAAIPAIYPIVFSALPLWTAIAATTAINFIPLAIALIVEGPHTPDIAVGVAITLIGVVAAPVIGTMIVTATRQRARLATVVAELAATRAEAERLSRAAGISAERERLAREIHDTLAQGFTSIVALAQVVETELETDPGAASRHVELIHTTARENLAEARGMVADLTPADLEQGSLAAAIQRQCDKLSAETGTAVSMSADRDLPALEMAKDVVLLRAAQEGLTNIRKHAQATVVRVQLTASAGNIRLCLSDNGIGLTGDHADGFGLRGMKARVTQVGGTMTVSPAPGGGTVIQIDVPS</sequence>
<feature type="transmembrane region" description="Helical" evidence="9">
    <location>
        <begin position="108"/>
        <end position="127"/>
    </location>
</feature>
<dbReference type="PANTHER" id="PTHR24421:SF10">
    <property type="entry name" value="NITRATE_NITRITE SENSOR PROTEIN NARQ"/>
    <property type="match status" value="1"/>
</dbReference>
<feature type="domain" description="Signal transduction histidine kinase subgroup 3 dimerisation and phosphoacceptor" evidence="11">
    <location>
        <begin position="196"/>
        <end position="263"/>
    </location>
</feature>
<keyword evidence="4" id="KW-0808">Transferase</keyword>
<comment type="catalytic activity">
    <reaction evidence="1">
        <text>ATP + protein L-histidine = ADP + protein N-phospho-L-histidine.</text>
        <dbReference type="EC" id="2.7.13.3"/>
    </reaction>
</comment>
<dbReference type="InterPro" id="IPR050482">
    <property type="entry name" value="Sensor_HK_TwoCompSys"/>
</dbReference>
<protein>
    <recommendedName>
        <fullName evidence="2">histidine kinase</fullName>
        <ecNumber evidence="2">2.7.13.3</ecNumber>
    </recommendedName>
</protein>
<dbReference type="Pfam" id="PF07730">
    <property type="entry name" value="HisKA_3"/>
    <property type="match status" value="1"/>
</dbReference>
<evidence type="ECO:0000256" key="1">
    <source>
        <dbReference type="ARBA" id="ARBA00000085"/>
    </source>
</evidence>
<reference evidence="12 13" key="1">
    <citation type="submission" date="2016-01" db="EMBL/GenBank/DDBJ databases">
        <title>The new phylogeny of the genus Mycobacterium.</title>
        <authorList>
            <person name="Tarcisio F."/>
            <person name="Conor M."/>
            <person name="Antonella G."/>
            <person name="Elisabetta G."/>
            <person name="Giulia F.S."/>
            <person name="Sara T."/>
            <person name="Anna F."/>
            <person name="Clotilde B."/>
            <person name="Roberto B."/>
            <person name="Veronica D.S."/>
            <person name="Fabio R."/>
            <person name="Monica P."/>
            <person name="Olivier J."/>
            <person name="Enrico T."/>
            <person name="Nicola S."/>
        </authorList>
    </citation>
    <scope>NUCLEOTIDE SEQUENCE [LARGE SCALE GENOMIC DNA]</scope>
    <source>
        <strain evidence="12 13">DSM 45166</strain>
    </source>
</reference>
<gene>
    <name evidence="12" type="ORF">AWC14_12360</name>
</gene>
<dbReference type="Pfam" id="PF02518">
    <property type="entry name" value="HATPase_c"/>
    <property type="match status" value="1"/>
</dbReference>
<feature type="transmembrane region" description="Helical" evidence="9">
    <location>
        <begin position="139"/>
        <end position="161"/>
    </location>
</feature>
<evidence type="ECO:0000256" key="7">
    <source>
        <dbReference type="ARBA" id="ARBA00022840"/>
    </source>
</evidence>
<feature type="transmembrane region" description="Helical" evidence="9">
    <location>
        <begin position="75"/>
        <end position="101"/>
    </location>
</feature>
<dbReference type="GO" id="GO:0005524">
    <property type="term" value="F:ATP binding"/>
    <property type="evidence" value="ECO:0007669"/>
    <property type="project" value="UniProtKB-KW"/>
</dbReference>
<dbReference type="OrthoDB" id="144293at2"/>
<evidence type="ECO:0000256" key="9">
    <source>
        <dbReference type="SAM" id="Phobius"/>
    </source>
</evidence>
<dbReference type="PIRSF" id="PIRSF037434">
    <property type="entry name" value="STHK_ChrS"/>
    <property type="match status" value="1"/>
</dbReference>
<keyword evidence="7" id="KW-0067">ATP-binding</keyword>
<dbReference type="InterPro" id="IPR036890">
    <property type="entry name" value="HATPase_C_sf"/>
</dbReference>
<keyword evidence="3" id="KW-0597">Phosphoprotein</keyword>
<keyword evidence="8" id="KW-0902">Two-component regulatory system</keyword>
<organism evidence="12 13">
    <name type="scientific">Mycobacterium kyorinense</name>
    <dbReference type="NCBI Taxonomy" id="487514"/>
    <lineage>
        <taxon>Bacteria</taxon>
        <taxon>Bacillati</taxon>
        <taxon>Actinomycetota</taxon>
        <taxon>Actinomycetes</taxon>
        <taxon>Mycobacteriales</taxon>
        <taxon>Mycobacteriaceae</taxon>
        <taxon>Mycobacterium</taxon>
    </lineage>
</organism>
<dbReference type="Gene3D" id="3.30.565.10">
    <property type="entry name" value="Histidine kinase-like ATPase, C-terminal domain"/>
    <property type="match status" value="1"/>
</dbReference>